<feature type="active site" description="Proton donor" evidence="4">
    <location>
        <position position="109"/>
    </location>
</feature>
<keyword evidence="7" id="KW-1185">Reference proteome</keyword>
<organism evidence="6 7">
    <name type="scientific">Teichococcus coralli</name>
    <dbReference type="NCBI Taxonomy" id="2545983"/>
    <lineage>
        <taxon>Bacteria</taxon>
        <taxon>Pseudomonadati</taxon>
        <taxon>Pseudomonadota</taxon>
        <taxon>Alphaproteobacteria</taxon>
        <taxon>Acetobacterales</taxon>
        <taxon>Roseomonadaceae</taxon>
        <taxon>Roseomonas</taxon>
    </lineage>
</organism>
<evidence type="ECO:0000256" key="2">
    <source>
        <dbReference type="ARBA" id="ARBA00022801"/>
    </source>
</evidence>
<evidence type="ECO:0000313" key="7">
    <source>
        <dbReference type="Proteomes" id="UP000460715"/>
    </source>
</evidence>
<dbReference type="Proteomes" id="UP000460715">
    <property type="component" value="Unassembled WGS sequence"/>
</dbReference>
<accession>A0A845BE66</accession>
<feature type="domain" description="GH26" evidence="5">
    <location>
        <begin position="1"/>
        <end position="286"/>
    </location>
</feature>
<evidence type="ECO:0000256" key="1">
    <source>
        <dbReference type="ARBA" id="ARBA00007754"/>
    </source>
</evidence>
<evidence type="ECO:0000259" key="5">
    <source>
        <dbReference type="PROSITE" id="PS51764"/>
    </source>
</evidence>
<dbReference type="Pfam" id="PF02156">
    <property type="entry name" value="Glyco_hydro_26"/>
    <property type="match status" value="1"/>
</dbReference>
<dbReference type="SUPFAM" id="SSF51445">
    <property type="entry name" value="(Trans)glycosidases"/>
    <property type="match status" value="1"/>
</dbReference>
<dbReference type="AlphaFoldDB" id="A0A845BE66"/>
<evidence type="ECO:0000313" key="6">
    <source>
        <dbReference type="EMBL" id="MXP63637.1"/>
    </source>
</evidence>
<dbReference type="RefSeq" id="WP_160936769.1">
    <property type="nucleotide sequence ID" value="NZ_SNVJ01000007.1"/>
</dbReference>
<dbReference type="PRINTS" id="PR00739">
    <property type="entry name" value="GLHYDRLASE26"/>
</dbReference>
<dbReference type="EMBL" id="SNVJ01000007">
    <property type="protein sequence ID" value="MXP63637.1"/>
    <property type="molecule type" value="Genomic_DNA"/>
</dbReference>
<dbReference type="InterPro" id="IPR000805">
    <property type="entry name" value="Glyco_hydro_26"/>
</dbReference>
<dbReference type="GO" id="GO:0016985">
    <property type="term" value="F:mannan endo-1,4-beta-mannosidase activity"/>
    <property type="evidence" value="ECO:0007669"/>
    <property type="project" value="InterPro"/>
</dbReference>
<keyword evidence="3 4" id="KW-0326">Glycosidase</keyword>
<feature type="active site" description="Nucleophile" evidence="4">
    <location>
        <position position="220"/>
    </location>
</feature>
<name>A0A845BE66_9PROT</name>
<reference evidence="6 7" key="1">
    <citation type="submission" date="2019-03" db="EMBL/GenBank/DDBJ databases">
        <title>Roseomonas sp. a novel Roseomonas species isolated from Sea whip Gorgonian.</title>
        <authorList>
            <person name="Li F."/>
            <person name="Pan X."/>
            <person name="Huang S."/>
            <person name="Li Z."/>
            <person name="Meng B."/>
        </authorList>
    </citation>
    <scope>NUCLEOTIDE SEQUENCE [LARGE SCALE GENOMIC DNA]</scope>
    <source>
        <strain evidence="6 7">M0104</strain>
    </source>
</reference>
<dbReference type="GO" id="GO:0006080">
    <property type="term" value="P:substituted mannan metabolic process"/>
    <property type="evidence" value="ECO:0007669"/>
    <property type="project" value="InterPro"/>
</dbReference>
<dbReference type="PANTHER" id="PTHR40079:SF4">
    <property type="entry name" value="GH26 DOMAIN-CONTAINING PROTEIN-RELATED"/>
    <property type="match status" value="1"/>
</dbReference>
<dbReference type="Gene3D" id="3.20.20.80">
    <property type="entry name" value="Glycosidases"/>
    <property type="match status" value="1"/>
</dbReference>
<protein>
    <submittedName>
        <fullName evidence="6">Glycosidase</fullName>
    </submittedName>
</protein>
<evidence type="ECO:0000256" key="3">
    <source>
        <dbReference type="ARBA" id="ARBA00023295"/>
    </source>
</evidence>
<sequence>MAEVGVYVGNNWNDLERFENWLGRPADNVHTVIGYQSWSDFLYGASWGSSNAWSDGQHDLAWSVPLIVKGATLAEAAAGAYNGYYRQAAEAIESSGLPGEPINIRPGWEFNGGWFPWSAIGHQQEYIGAFRQFVDTFRSVSDRFVFEWNVNEAWAGSMDPASAYPGDNYVDIVGMDAYWKTEFFGNDPYHAWDLVLNEQYGLQWHLNFAAAHSKPMAYSEWGVMTDNAKPYVDAMKYWFDTHNVLWQSRWDSDDNYSGLLSDGTEPHTGQAYVDAFHNPNVQWKLDGLVYVAGYPDLLQWLGADASAGLAHFFHHGVMEGRAPVHFDALSYLARYPDLSAWLGTNTHAAAQHFIEHGYAEGRSDGVFYG</sequence>
<dbReference type="OrthoDB" id="9816550at2"/>
<comment type="similarity">
    <text evidence="1 4">Belongs to the glycosyl hydrolase 26 family.</text>
</comment>
<dbReference type="PROSITE" id="PS51764">
    <property type="entry name" value="GH26"/>
    <property type="match status" value="1"/>
</dbReference>
<comment type="caution">
    <text evidence="6">The sequence shown here is derived from an EMBL/GenBank/DDBJ whole genome shotgun (WGS) entry which is preliminary data.</text>
</comment>
<gene>
    <name evidence="6" type="ORF">E0493_09785</name>
</gene>
<evidence type="ECO:0000256" key="4">
    <source>
        <dbReference type="PROSITE-ProRule" id="PRU01100"/>
    </source>
</evidence>
<keyword evidence="2 4" id="KW-0378">Hydrolase</keyword>
<dbReference type="InterPro" id="IPR017853">
    <property type="entry name" value="GH"/>
</dbReference>
<proteinExistence type="inferred from homology"/>
<dbReference type="PANTHER" id="PTHR40079">
    <property type="entry name" value="MANNAN ENDO-1,4-BETA-MANNOSIDASE E-RELATED"/>
    <property type="match status" value="1"/>
</dbReference>
<dbReference type="InterPro" id="IPR022790">
    <property type="entry name" value="GH26_dom"/>
</dbReference>